<dbReference type="SUPFAM" id="SSF48239">
    <property type="entry name" value="Terpenoid cyclases/Protein prenyltransferases"/>
    <property type="match status" value="2"/>
</dbReference>
<keyword evidence="8" id="KW-1185">Reference proteome</keyword>
<feature type="domain" description="Squalene cyclase N-terminal" evidence="6">
    <location>
        <begin position="100"/>
        <end position="391"/>
    </location>
</feature>
<keyword evidence="2" id="KW-0677">Repeat</keyword>
<comment type="similarity">
    <text evidence="1 4">Belongs to the terpene cyclase/mutase family.</text>
</comment>
<dbReference type="PANTHER" id="PTHR11764">
    <property type="entry name" value="TERPENE CYCLASE/MUTASE FAMILY MEMBER"/>
    <property type="match status" value="1"/>
</dbReference>
<organism evidence="7 8">
    <name type="scientific">Trapa incisa</name>
    <dbReference type="NCBI Taxonomy" id="236973"/>
    <lineage>
        <taxon>Eukaryota</taxon>
        <taxon>Viridiplantae</taxon>
        <taxon>Streptophyta</taxon>
        <taxon>Embryophyta</taxon>
        <taxon>Tracheophyta</taxon>
        <taxon>Spermatophyta</taxon>
        <taxon>Magnoliopsida</taxon>
        <taxon>eudicotyledons</taxon>
        <taxon>Gunneridae</taxon>
        <taxon>Pentapetalae</taxon>
        <taxon>rosids</taxon>
        <taxon>malvids</taxon>
        <taxon>Myrtales</taxon>
        <taxon>Lythraceae</taxon>
        <taxon>Trapa</taxon>
    </lineage>
</organism>
<dbReference type="InterPro" id="IPR008930">
    <property type="entry name" value="Terpenoid_cyclase/PrenylTrfase"/>
</dbReference>
<dbReference type="EMBL" id="JAXIOK010000005">
    <property type="protein sequence ID" value="KAK4770144.1"/>
    <property type="molecule type" value="Genomic_DNA"/>
</dbReference>
<evidence type="ECO:0000256" key="2">
    <source>
        <dbReference type="ARBA" id="ARBA00022737"/>
    </source>
</evidence>
<dbReference type="Pfam" id="PF13243">
    <property type="entry name" value="SQHop_cyclase_C"/>
    <property type="match status" value="1"/>
</dbReference>
<evidence type="ECO:0000259" key="5">
    <source>
        <dbReference type="Pfam" id="PF13243"/>
    </source>
</evidence>
<evidence type="ECO:0000313" key="7">
    <source>
        <dbReference type="EMBL" id="KAK4770144.1"/>
    </source>
</evidence>
<dbReference type="Gene3D" id="1.50.10.20">
    <property type="match status" value="1"/>
</dbReference>
<dbReference type="GO" id="GO:0016104">
    <property type="term" value="P:triterpenoid biosynthetic process"/>
    <property type="evidence" value="ECO:0007669"/>
    <property type="project" value="InterPro"/>
</dbReference>
<accession>A0AAN7KS48</accession>
<sequence length="607" mass="69864">MWKLKLGGDERDPLLFSLNNFTGRQTWEFDPDAGTPEERAEIEAARQNFYENRFKVRADSDLFWRFQFLREKNFKHTIPPVKIKDGEEITYEKATAAVKRCVSFWAALQSDHGHWPAENAGPGFYFPPLVMCMYITGHLNTVFHAEHRREILRYIYYHQNEDGGWGLHIEGHSTMMVTVLNYVCMRLLGEGPDGGLDNACQRGRKWILDHGGAMASSSWGKTWLAIIGASDWAGCHPMPPEFWMTCCVTAATYMPMSYLYGKKFVGPITPLIKQIRREIYNEPYEEIKWWKVRHLCAKEDTHYPHTPLQTLMWDALYFGTEPLLSMWPFKKIREMALEKTMEHIHYEDENSRYITIGCVEKPLNMLACWDEDPDGEAFKKHLSRIADYVWIGEDGIKIQSLGSQVWDCGLSLQCLLASNLSDDLGPVFKKGHEFLKKSQVDCNPSGNFRKMFRRISKGAWTFSDKDHGWQVSDCTAESLKCILHFSMMPPETVGEQMESEKMYDAVNVILSLQSKNGGVSAWEPSLAGSWLEMLNPVEFLEGVVIEEEYVECTSSCIQALVLFKKLFPSHRKHEIDNFLVNAAQFIQDTQKSDGSWYCLIACNVFTE</sequence>
<dbReference type="InterPro" id="IPR032696">
    <property type="entry name" value="SQ_cyclase_C"/>
</dbReference>
<dbReference type="AlphaFoldDB" id="A0AAN7KS48"/>
<name>A0AAN7KS48_9MYRT</name>
<dbReference type="GO" id="GO:0005811">
    <property type="term" value="C:lipid droplet"/>
    <property type="evidence" value="ECO:0007669"/>
    <property type="project" value="InterPro"/>
</dbReference>
<reference evidence="7 8" key="1">
    <citation type="journal article" date="2023" name="Hortic Res">
        <title>Pangenome of water caltrop reveals structural variations and asymmetric subgenome divergence after allopolyploidization.</title>
        <authorList>
            <person name="Zhang X."/>
            <person name="Chen Y."/>
            <person name="Wang L."/>
            <person name="Yuan Y."/>
            <person name="Fang M."/>
            <person name="Shi L."/>
            <person name="Lu R."/>
            <person name="Comes H.P."/>
            <person name="Ma Y."/>
            <person name="Chen Y."/>
            <person name="Huang G."/>
            <person name="Zhou Y."/>
            <person name="Zheng Z."/>
            <person name="Qiu Y."/>
        </authorList>
    </citation>
    <scope>NUCLEOTIDE SEQUENCE [LARGE SCALE GENOMIC DNA]</scope>
    <source>
        <tissue evidence="7">Roots</tissue>
    </source>
</reference>
<evidence type="ECO:0000256" key="1">
    <source>
        <dbReference type="ARBA" id="ARBA00009755"/>
    </source>
</evidence>
<feature type="domain" description="Squalene cyclase C-terminal" evidence="5">
    <location>
        <begin position="403"/>
        <end position="598"/>
    </location>
</feature>
<evidence type="ECO:0000313" key="8">
    <source>
        <dbReference type="Proteomes" id="UP001345219"/>
    </source>
</evidence>
<dbReference type="Proteomes" id="UP001345219">
    <property type="component" value="Chromosome 24"/>
</dbReference>
<dbReference type="InterPro" id="IPR018333">
    <property type="entry name" value="Squalene_cyclase"/>
</dbReference>
<comment type="caution">
    <text evidence="7">The sequence shown here is derived from an EMBL/GenBank/DDBJ whole genome shotgun (WGS) entry which is preliminary data.</text>
</comment>
<evidence type="ECO:0000256" key="3">
    <source>
        <dbReference type="ARBA" id="ARBA00023235"/>
    </source>
</evidence>
<dbReference type="FunFam" id="1.50.10.20:FF:000002">
    <property type="entry name" value="Terpene cyclase/mutase family member"/>
    <property type="match status" value="1"/>
</dbReference>
<dbReference type="PANTHER" id="PTHR11764:SF48">
    <property type="entry name" value="TERPENE CYCLASE_MUTASE FAMILY MEMBER"/>
    <property type="match status" value="1"/>
</dbReference>
<dbReference type="InterPro" id="IPR032697">
    <property type="entry name" value="SQ_cyclase_N"/>
</dbReference>
<dbReference type="NCBIfam" id="TIGR01787">
    <property type="entry name" value="squalene_cyclas"/>
    <property type="match status" value="1"/>
</dbReference>
<protein>
    <recommendedName>
        <fullName evidence="4">Terpene cyclase/mutase family member</fullName>
        <ecNumber evidence="4">5.4.99.-</ecNumber>
    </recommendedName>
</protein>
<keyword evidence="3 4" id="KW-0413">Isomerase</keyword>
<proteinExistence type="inferred from homology"/>
<evidence type="ECO:0000256" key="4">
    <source>
        <dbReference type="RuleBase" id="RU362003"/>
    </source>
</evidence>
<dbReference type="Pfam" id="PF13249">
    <property type="entry name" value="SQHop_cyclase_N"/>
    <property type="match status" value="1"/>
</dbReference>
<gene>
    <name evidence="7" type="ORF">SAY87_030676</name>
</gene>
<dbReference type="EC" id="5.4.99.-" evidence="4"/>
<dbReference type="GO" id="GO:0042300">
    <property type="term" value="F:beta-amyrin synthase activity"/>
    <property type="evidence" value="ECO:0007669"/>
    <property type="project" value="TreeGrafter"/>
</dbReference>
<evidence type="ECO:0000259" key="6">
    <source>
        <dbReference type="Pfam" id="PF13249"/>
    </source>
</evidence>